<dbReference type="Proteomes" id="UP000199424">
    <property type="component" value="Unassembled WGS sequence"/>
</dbReference>
<dbReference type="Pfam" id="PF16108">
    <property type="entry name" value="DUF4826"/>
    <property type="match status" value="1"/>
</dbReference>
<sequence length="141" mass="16343">MAEQQPEAMTDEQVSAWVREHFQAANKYLAEQGIISDQILSKDSRYLAPHVAVWKFNTQDKKTLWVINGDVPTDVIGDKAAKDARDAMRYFALRWQMQAEGVLQQAQNDPEKQRYAHYLVNRAENLYQLSTSNDLWQQQEA</sequence>
<keyword evidence="2" id="KW-1185">Reference proteome</keyword>
<protein>
    <recommendedName>
        <fullName evidence="3">DUF4826 domain-containing protein</fullName>
    </recommendedName>
</protein>
<proteinExistence type="predicted"/>
<dbReference type="AlphaFoldDB" id="A0A1I6GEA7"/>
<dbReference type="EMBL" id="FOYU01000001">
    <property type="protein sequence ID" value="SFR40532.1"/>
    <property type="molecule type" value="Genomic_DNA"/>
</dbReference>
<accession>A0A1I6GEA7</accession>
<gene>
    <name evidence="1" type="ORF">SAMN04488070_0565</name>
</gene>
<name>A0A1I6GEA7_9GAMM</name>
<dbReference type="RefSeq" id="WP_092855052.1">
    <property type="nucleotide sequence ID" value="NZ_FOYU01000001.1"/>
</dbReference>
<reference evidence="2" key="1">
    <citation type="submission" date="2016-10" db="EMBL/GenBank/DDBJ databases">
        <authorList>
            <person name="Varghese N."/>
            <person name="Submissions S."/>
        </authorList>
    </citation>
    <scope>NUCLEOTIDE SEQUENCE [LARGE SCALE GENOMIC DNA]</scope>
    <source>
        <strain evidence="2">CGMCC 1.7285</strain>
    </source>
</reference>
<evidence type="ECO:0008006" key="3">
    <source>
        <dbReference type="Google" id="ProtNLM"/>
    </source>
</evidence>
<evidence type="ECO:0000313" key="1">
    <source>
        <dbReference type="EMBL" id="SFR40532.1"/>
    </source>
</evidence>
<dbReference type="InterPro" id="IPR032251">
    <property type="entry name" value="DUF4826"/>
</dbReference>
<evidence type="ECO:0000313" key="2">
    <source>
        <dbReference type="Proteomes" id="UP000199424"/>
    </source>
</evidence>
<organism evidence="1 2">
    <name type="scientific">Pseudidiomarina maritima</name>
    <dbReference type="NCBI Taxonomy" id="519453"/>
    <lineage>
        <taxon>Bacteria</taxon>
        <taxon>Pseudomonadati</taxon>
        <taxon>Pseudomonadota</taxon>
        <taxon>Gammaproteobacteria</taxon>
        <taxon>Alteromonadales</taxon>
        <taxon>Idiomarinaceae</taxon>
        <taxon>Pseudidiomarina</taxon>
    </lineage>
</organism>